<dbReference type="GeneID" id="115819570"/>
<proteinExistence type="predicted"/>
<reference evidence="5" key="1">
    <citation type="submission" date="2025-08" db="UniProtKB">
        <authorList>
            <consortium name="RefSeq"/>
        </authorList>
    </citation>
    <scope>IDENTIFICATION</scope>
</reference>
<evidence type="ECO:0000313" key="4">
    <source>
        <dbReference type="Proteomes" id="UP000504632"/>
    </source>
</evidence>
<dbReference type="CTD" id="100334848"/>
<dbReference type="FunCoup" id="A0A6J2W4A9">
    <property type="interactions" value="100"/>
</dbReference>
<evidence type="ECO:0000256" key="1">
    <source>
        <dbReference type="ARBA" id="ARBA00023054"/>
    </source>
</evidence>
<evidence type="ECO:0000256" key="2">
    <source>
        <dbReference type="SAM" id="Coils"/>
    </source>
</evidence>
<evidence type="ECO:0000313" key="5">
    <source>
        <dbReference type="RefSeq" id="XP_030638934.1"/>
    </source>
</evidence>
<organism evidence="4 5">
    <name type="scientific">Chanos chanos</name>
    <name type="common">Milkfish</name>
    <name type="synonym">Mugil chanos</name>
    <dbReference type="NCBI Taxonomy" id="29144"/>
    <lineage>
        <taxon>Eukaryota</taxon>
        <taxon>Metazoa</taxon>
        <taxon>Chordata</taxon>
        <taxon>Craniata</taxon>
        <taxon>Vertebrata</taxon>
        <taxon>Euteleostomi</taxon>
        <taxon>Actinopterygii</taxon>
        <taxon>Neopterygii</taxon>
        <taxon>Teleostei</taxon>
        <taxon>Ostariophysi</taxon>
        <taxon>Gonorynchiformes</taxon>
        <taxon>Chanidae</taxon>
        <taxon>Chanos</taxon>
    </lineage>
</organism>
<dbReference type="GO" id="GO:0055107">
    <property type="term" value="P:Golgi to secretory granule transport"/>
    <property type="evidence" value="ECO:0007669"/>
    <property type="project" value="TreeGrafter"/>
</dbReference>
<dbReference type="GO" id="GO:0047496">
    <property type="term" value="P:vesicle transport along microtubule"/>
    <property type="evidence" value="ECO:0007669"/>
    <property type="project" value="TreeGrafter"/>
</dbReference>
<sequence length="410" mass="46293">MEDSTVPYFKSDVANPLDTIREHLQTSLTIEDESEQLTMDTDESRSHSTANEEESVTRATLDREPLGCSLTTSDEGQEQETLISYTDVREVTGEVGEPEQLSEERPDSSLRKPLQSYVDGTLPDLLRSGSPLRRRVSSPVSDTLKQVRREVELSRRRSLRLKAQVEKLQEKNHDGPGWSQHRERVTEEVQSILRLLLPLTDLNLNPVESSSPEHQLDSILLQLQHVARKLALDHTSQKKNKDGDSGHDAAVLQQALRDRDDAIERKKAMEAELLQSKTELMLLNNQLLEAVQRRLEISLELEAWKDDVQYILNHQLQSQQQAEQSQRKPSRMGVLRRGNKVGSKNASPATPSVSSGPPSTPNTPIAQRWKERLRRGRTARQSDSSDQFPSRESQAPTGGIEDTFHTISLD</sequence>
<feature type="coiled-coil region" evidence="2">
    <location>
        <begin position="144"/>
        <end position="171"/>
    </location>
</feature>
<feature type="coiled-coil region" evidence="2">
    <location>
        <begin position="252"/>
        <end position="286"/>
    </location>
</feature>
<feature type="region of interest" description="Disordered" evidence="3">
    <location>
        <begin position="318"/>
        <end position="410"/>
    </location>
</feature>
<name>A0A6J2W4A9_CHACN</name>
<keyword evidence="4" id="KW-1185">Reference proteome</keyword>
<dbReference type="PANTHER" id="PTHR32123">
    <property type="entry name" value="BICD FAMILY-LIKE CARGO ADAPTER"/>
    <property type="match status" value="1"/>
</dbReference>
<dbReference type="PANTHER" id="PTHR32123:SF10">
    <property type="entry name" value="BICD FAMILY-LIKE CARGO ADAPTER 1-RELATED"/>
    <property type="match status" value="1"/>
</dbReference>
<dbReference type="InParanoid" id="A0A6J2W4A9"/>
<dbReference type="InterPro" id="IPR051149">
    <property type="entry name" value="Spindly/BICDR_Dynein_Adapter"/>
</dbReference>
<dbReference type="RefSeq" id="XP_030638934.1">
    <property type="nucleotide sequence ID" value="XM_030783074.1"/>
</dbReference>
<evidence type="ECO:0000256" key="3">
    <source>
        <dbReference type="SAM" id="MobiDB-lite"/>
    </source>
</evidence>
<keyword evidence="1 2" id="KW-0175">Coiled coil</keyword>
<protein>
    <submittedName>
        <fullName evidence="5">Bicaudal-D-related protein 2-like</fullName>
    </submittedName>
</protein>
<feature type="region of interest" description="Disordered" evidence="3">
    <location>
        <begin position="27"/>
        <end position="114"/>
    </location>
</feature>
<feature type="compositionally biased region" description="Low complexity" evidence="3">
    <location>
        <begin position="347"/>
        <end position="357"/>
    </location>
</feature>
<gene>
    <name evidence="5" type="primary">bicdl2l</name>
</gene>
<accession>A0A6J2W4A9</accession>
<feature type="compositionally biased region" description="Polar residues" evidence="3">
    <location>
        <begin position="69"/>
        <end position="84"/>
    </location>
</feature>
<dbReference type="AlphaFoldDB" id="A0A6J2W4A9"/>
<dbReference type="Proteomes" id="UP000504632">
    <property type="component" value="Chromosome 8"/>
</dbReference>
<feature type="compositionally biased region" description="Polar residues" evidence="3">
    <location>
        <begin position="379"/>
        <end position="396"/>
    </location>
</feature>
<dbReference type="OrthoDB" id="9451547at2759"/>